<dbReference type="WBParaSite" id="MhA1_Contig1277.frz3.gene19">
    <property type="protein sequence ID" value="MhA1_Contig1277.frz3.gene19"/>
    <property type="gene ID" value="MhA1_Contig1277.frz3.gene19"/>
</dbReference>
<feature type="compositionally biased region" description="Basic and acidic residues" evidence="1">
    <location>
        <begin position="74"/>
        <end position="91"/>
    </location>
</feature>
<reference evidence="3" key="1">
    <citation type="submission" date="2016-11" db="UniProtKB">
        <authorList>
            <consortium name="WormBaseParasite"/>
        </authorList>
    </citation>
    <scope>IDENTIFICATION</scope>
</reference>
<evidence type="ECO:0000313" key="3">
    <source>
        <dbReference type="WBParaSite" id="MhA1_Contig1277.frz3.gene19"/>
    </source>
</evidence>
<evidence type="ECO:0000313" key="2">
    <source>
        <dbReference type="Proteomes" id="UP000095281"/>
    </source>
</evidence>
<feature type="compositionally biased region" description="Polar residues" evidence="1">
    <location>
        <begin position="16"/>
        <end position="31"/>
    </location>
</feature>
<dbReference type="AlphaFoldDB" id="A0A1I8B3H8"/>
<feature type="compositionally biased region" description="Polar residues" evidence="1">
    <location>
        <begin position="40"/>
        <end position="49"/>
    </location>
</feature>
<dbReference type="Proteomes" id="UP000095281">
    <property type="component" value="Unplaced"/>
</dbReference>
<evidence type="ECO:0000256" key="1">
    <source>
        <dbReference type="SAM" id="MobiDB-lite"/>
    </source>
</evidence>
<name>A0A1I8B3H8_MELHA</name>
<proteinExistence type="predicted"/>
<feature type="region of interest" description="Disordered" evidence="1">
    <location>
        <begin position="1"/>
        <end position="101"/>
    </location>
</feature>
<organism evidence="2 3">
    <name type="scientific">Meloidogyne hapla</name>
    <name type="common">Root-knot nematode worm</name>
    <dbReference type="NCBI Taxonomy" id="6305"/>
    <lineage>
        <taxon>Eukaryota</taxon>
        <taxon>Metazoa</taxon>
        <taxon>Ecdysozoa</taxon>
        <taxon>Nematoda</taxon>
        <taxon>Chromadorea</taxon>
        <taxon>Rhabditida</taxon>
        <taxon>Tylenchina</taxon>
        <taxon>Tylenchomorpha</taxon>
        <taxon>Tylenchoidea</taxon>
        <taxon>Meloidogynidae</taxon>
        <taxon>Meloidogyninae</taxon>
        <taxon>Meloidogyne</taxon>
    </lineage>
</organism>
<keyword evidence="2" id="KW-1185">Reference proteome</keyword>
<protein>
    <submittedName>
        <fullName evidence="3">Uncharacterized protein</fullName>
    </submittedName>
</protein>
<accession>A0A1I8B3H8</accession>
<sequence>MEGYSKAGYLGKHPSIDQSPEIQLFGSNSKGVMNRKRGQEFSQNTQGVTSHFDGSHLSLGPSNIDTLNEEEQAEQPHKNPKNNEKELKEYNFIDNFGQKFK</sequence>